<reference evidence="1" key="2">
    <citation type="journal article" date="2020" name="Nat. Commun.">
        <title>Large-scale genome sequencing of mycorrhizal fungi provides insights into the early evolution of symbiotic traits.</title>
        <authorList>
            <person name="Miyauchi S."/>
            <person name="Kiss E."/>
            <person name="Kuo A."/>
            <person name="Drula E."/>
            <person name="Kohler A."/>
            <person name="Sanchez-Garcia M."/>
            <person name="Morin E."/>
            <person name="Andreopoulos B."/>
            <person name="Barry K.W."/>
            <person name="Bonito G."/>
            <person name="Buee M."/>
            <person name="Carver A."/>
            <person name="Chen C."/>
            <person name="Cichocki N."/>
            <person name="Clum A."/>
            <person name="Culley D."/>
            <person name="Crous P.W."/>
            <person name="Fauchery L."/>
            <person name="Girlanda M."/>
            <person name="Hayes R.D."/>
            <person name="Keri Z."/>
            <person name="LaButti K."/>
            <person name="Lipzen A."/>
            <person name="Lombard V."/>
            <person name="Magnuson J."/>
            <person name="Maillard F."/>
            <person name="Murat C."/>
            <person name="Nolan M."/>
            <person name="Ohm R.A."/>
            <person name="Pangilinan J."/>
            <person name="Pereira M.F."/>
            <person name="Perotto S."/>
            <person name="Peter M."/>
            <person name="Pfister S."/>
            <person name="Riley R."/>
            <person name="Sitrit Y."/>
            <person name="Stielow J.B."/>
            <person name="Szollosi G."/>
            <person name="Zifcakova L."/>
            <person name="Stursova M."/>
            <person name="Spatafora J.W."/>
            <person name="Tedersoo L."/>
            <person name="Vaario L.M."/>
            <person name="Yamada A."/>
            <person name="Yan M."/>
            <person name="Wang P."/>
            <person name="Xu J."/>
            <person name="Bruns T."/>
            <person name="Baldrian P."/>
            <person name="Vilgalys R."/>
            <person name="Dunand C."/>
            <person name="Henrissat B."/>
            <person name="Grigoriev I.V."/>
            <person name="Hibbett D."/>
            <person name="Nagy L.G."/>
            <person name="Martin F.M."/>
        </authorList>
    </citation>
    <scope>NUCLEOTIDE SEQUENCE</scope>
    <source>
        <strain evidence="1">P2</strain>
    </source>
</reference>
<dbReference type="Proteomes" id="UP000886501">
    <property type="component" value="Unassembled WGS sequence"/>
</dbReference>
<gene>
    <name evidence="1" type="ORF">BDM02DRAFT_3100249</name>
</gene>
<reference evidence="1" key="1">
    <citation type="submission" date="2019-10" db="EMBL/GenBank/DDBJ databases">
        <authorList>
            <consortium name="DOE Joint Genome Institute"/>
            <person name="Kuo A."/>
            <person name="Miyauchi S."/>
            <person name="Kiss E."/>
            <person name="Drula E."/>
            <person name="Kohler A."/>
            <person name="Sanchez-Garcia M."/>
            <person name="Andreopoulos B."/>
            <person name="Barry K.W."/>
            <person name="Bonito G."/>
            <person name="Buee M."/>
            <person name="Carver A."/>
            <person name="Chen C."/>
            <person name="Cichocki N."/>
            <person name="Clum A."/>
            <person name="Culley D."/>
            <person name="Crous P.W."/>
            <person name="Fauchery L."/>
            <person name="Girlanda M."/>
            <person name="Hayes R."/>
            <person name="Keri Z."/>
            <person name="Labutti K."/>
            <person name="Lipzen A."/>
            <person name="Lombard V."/>
            <person name="Magnuson J."/>
            <person name="Maillard F."/>
            <person name="Morin E."/>
            <person name="Murat C."/>
            <person name="Nolan M."/>
            <person name="Ohm R."/>
            <person name="Pangilinan J."/>
            <person name="Pereira M."/>
            <person name="Perotto S."/>
            <person name="Peter M."/>
            <person name="Riley R."/>
            <person name="Sitrit Y."/>
            <person name="Stielow B."/>
            <person name="Szollosi G."/>
            <person name="Zifcakova L."/>
            <person name="Stursova M."/>
            <person name="Spatafora J.W."/>
            <person name="Tedersoo L."/>
            <person name="Vaario L.-M."/>
            <person name="Yamada A."/>
            <person name="Yan M."/>
            <person name="Wang P."/>
            <person name="Xu J."/>
            <person name="Bruns T."/>
            <person name="Baldrian P."/>
            <person name="Vilgalys R."/>
            <person name="Henrissat B."/>
            <person name="Grigoriev I.V."/>
            <person name="Hibbett D."/>
            <person name="Nagy L.G."/>
            <person name="Martin F.M."/>
        </authorList>
    </citation>
    <scope>NUCLEOTIDE SEQUENCE</scope>
    <source>
        <strain evidence="1">P2</strain>
    </source>
</reference>
<organism evidence="1 2">
    <name type="scientific">Thelephora ganbajun</name>
    <name type="common">Ganba fungus</name>
    <dbReference type="NCBI Taxonomy" id="370292"/>
    <lineage>
        <taxon>Eukaryota</taxon>
        <taxon>Fungi</taxon>
        <taxon>Dikarya</taxon>
        <taxon>Basidiomycota</taxon>
        <taxon>Agaricomycotina</taxon>
        <taxon>Agaricomycetes</taxon>
        <taxon>Thelephorales</taxon>
        <taxon>Thelephoraceae</taxon>
        <taxon>Thelephora</taxon>
    </lineage>
</organism>
<evidence type="ECO:0000313" key="2">
    <source>
        <dbReference type="Proteomes" id="UP000886501"/>
    </source>
</evidence>
<comment type="caution">
    <text evidence="1">The sequence shown here is derived from an EMBL/GenBank/DDBJ whole genome shotgun (WGS) entry which is preliminary data.</text>
</comment>
<sequence>PFGCPLLLSIHYHIEAYPTTGGAYLDTIFTHRALLHACPREHEECARAFSDLAKQIDDREWRADRESDQEAVIAFLHESMTVASLY</sequence>
<evidence type="ECO:0000313" key="1">
    <source>
        <dbReference type="EMBL" id="KAF9646172.1"/>
    </source>
</evidence>
<protein>
    <submittedName>
        <fullName evidence="1">Uncharacterized protein</fullName>
    </submittedName>
</protein>
<keyword evidence="2" id="KW-1185">Reference proteome</keyword>
<name>A0ACB6Z9G2_THEGA</name>
<dbReference type="EMBL" id="MU118065">
    <property type="protein sequence ID" value="KAF9646172.1"/>
    <property type="molecule type" value="Genomic_DNA"/>
</dbReference>
<accession>A0ACB6Z9G2</accession>
<proteinExistence type="predicted"/>
<feature type="non-terminal residue" evidence="1">
    <location>
        <position position="1"/>
    </location>
</feature>